<dbReference type="AlphaFoldDB" id="A0A0M4M3Y6"/>
<dbReference type="STRING" id="1318743.PU02_0985"/>
<evidence type="ECO:0000256" key="2">
    <source>
        <dbReference type="SAM" id="SignalP"/>
    </source>
</evidence>
<name>A0A0M4M3Y6_9HYPH</name>
<proteinExistence type="predicted"/>
<protein>
    <submittedName>
        <fullName evidence="3">Invasion protein B, involved in pathogenesis</fullName>
    </submittedName>
</protein>
<dbReference type="InterPro" id="IPR038696">
    <property type="entry name" value="IalB_sf"/>
</dbReference>
<accession>A0A0M4M3Y6</accession>
<keyword evidence="2" id="KW-0732">Signal</keyword>
<dbReference type="Proteomes" id="UP000057213">
    <property type="component" value="Chromosome"/>
</dbReference>
<feature type="compositionally biased region" description="Basic and acidic residues" evidence="1">
    <location>
        <begin position="186"/>
        <end position="205"/>
    </location>
</feature>
<feature type="signal peptide" evidence="2">
    <location>
        <begin position="1"/>
        <end position="29"/>
    </location>
</feature>
<dbReference type="Gene3D" id="2.60.40.1880">
    <property type="entry name" value="Invasion associated locus B (IalB) protein"/>
    <property type="match status" value="1"/>
</dbReference>
<reference evidence="3 4" key="1">
    <citation type="journal article" date="2015" name="Genome Announc.">
        <title>Complete Genome Sequence of Bartonella ancashensis Strain 20.00, Isolated from the Blood of a Patient with Verruga Peruana.</title>
        <authorList>
            <person name="Hang J."/>
            <person name="Mullins K.E."/>
            <person name="Clifford R.J."/>
            <person name="Onmus-Leone F."/>
            <person name="Yang Y."/>
            <person name="Jiang J."/>
            <person name="Leguia M."/>
            <person name="Kasper M.R."/>
            <person name="Maguina C."/>
            <person name="Lesho E.P."/>
            <person name="Jarman R.G."/>
            <person name="Richards A.L."/>
            <person name="Blazes D."/>
        </authorList>
    </citation>
    <scope>NUCLEOTIDE SEQUENCE [LARGE SCALE GENOMIC DNA]</scope>
    <source>
        <strain evidence="3 4">20.00</strain>
    </source>
</reference>
<evidence type="ECO:0000256" key="1">
    <source>
        <dbReference type="SAM" id="MobiDB-lite"/>
    </source>
</evidence>
<evidence type="ECO:0000313" key="4">
    <source>
        <dbReference type="Proteomes" id="UP000057213"/>
    </source>
</evidence>
<feature type="chain" id="PRO_5005798073" evidence="2">
    <location>
        <begin position="30"/>
        <end position="205"/>
    </location>
</feature>
<feature type="region of interest" description="Disordered" evidence="1">
    <location>
        <begin position="178"/>
        <end position="205"/>
    </location>
</feature>
<dbReference type="KEGG" id="banc:PU02_0985"/>
<organism evidence="3 4">
    <name type="scientific">Bartonella ancashensis</name>
    <dbReference type="NCBI Taxonomy" id="1318743"/>
    <lineage>
        <taxon>Bacteria</taxon>
        <taxon>Pseudomonadati</taxon>
        <taxon>Pseudomonadota</taxon>
        <taxon>Alphaproteobacteria</taxon>
        <taxon>Hyphomicrobiales</taxon>
        <taxon>Bartonellaceae</taxon>
        <taxon>Bartonella</taxon>
    </lineage>
</organism>
<dbReference type="InterPro" id="IPR010642">
    <property type="entry name" value="Invasion_prot_B"/>
</dbReference>
<sequence length="205" mass="22640">MLHKNIRTAITVFAGASSFFLTFCVSAHAQALSQGWYKICDKQGDNDICNTMNTVISNTGQPLTSVNLVDIKGGKQNEKRIGIQVPTGRFLPEGVHIQVGDNFSKKIPYIICNAQSCIANDILDDKLISAMRAGSKMTITTVNFRGSANPIEFSLNGFTAAYTGASVDEKTFQQEQMKLQQAVQSRQKEIEDRMRAEQEKAKKNL</sequence>
<dbReference type="OrthoDB" id="8017994at2"/>
<dbReference type="PATRIC" id="fig|1318743.3.peg.999"/>
<dbReference type="RefSeq" id="WP_053944292.1">
    <property type="nucleotide sequence ID" value="NZ_CP010401.1"/>
</dbReference>
<gene>
    <name evidence="3" type="ORF">PU02_0985</name>
</gene>
<keyword evidence="4" id="KW-1185">Reference proteome</keyword>
<evidence type="ECO:0000313" key="3">
    <source>
        <dbReference type="EMBL" id="ALE03799.1"/>
    </source>
</evidence>
<dbReference type="EMBL" id="CP010401">
    <property type="protein sequence ID" value="ALE03799.1"/>
    <property type="molecule type" value="Genomic_DNA"/>
</dbReference>
<dbReference type="Pfam" id="PF06776">
    <property type="entry name" value="IalB"/>
    <property type="match status" value="1"/>
</dbReference>